<dbReference type="PROSITE" id="PS51257">
    <property type="entry name" value="PROKAR_LIPOPROTEIN"/>
    <property type="match status" value="1"/>
</dbReference>
<evidence type="ECO:0008006" key="5">
    <source>
        <dbReference type="Google" id="ProtNLM"/>
    </source>
</evidence>
<evidence type="ECO:0000313" key="3">
    <source>
        <dbReference type="EMBL" id="TCL44472.1"/>
    </source>
</evidence>
<reference evidence="3 4" key="1">
    <citation type="submission" date="2019-03" db="EMBL/GenBank/DDBJ databases">
        <title>Genomic Encyclopedia of Type Strains, Phase IV (KMG-IV): sequencing the most valuable type-strain genomes for metagenomic binning, comparative biology and taxonomic classification.</title>
        <authorList>
            <person name="Goeker M."/>
        </authorList>
    </citation>
    <scope>NUCLEOTIDE SEQUENCE [LARGE SCALE GENOMIC DNA]</scope>
    <source>
        <strain evidence="3 4">DSM 100433</strain>
    </source>
</reference>
<proteinExistence type="predicted"/>
<evidence type="ECO:0000313" key="4">
    <source>
        <dbReference type="Proteomes" id="UP000294682"/>
    </source>
</evidence>
<gene>
    <name evidence="3" type="ORF">EDD78_10290</name>
</gene>
<dbReference type="RefSeq" id="WP_079699501.1">
    <property type="nucleotide sequence ID" value="NZ_SLUK01000002.1"/>
</dbReference>
<accession>A0A9X8Y8Q2</accession>
<dbReference type="Proteomes" id="UP000294682">
    <property type="component" value="Unassembled WGS sequence"/>
</dbReference>
<keyword evidence="2" id="KW-0732">Signal</keyword>
<sequence>MKKSHILLAALLACILAAGCSPKTPAPEGAPSAPVSSAESANESGADASSESESQPAEEEKPEPVYASQIKEGTYKIEVSSSSSMFRIVDAQLTVAGAEMSALLTLSGTGYEKLYPGTAEQALADTDEKCIYFVENEEGKYTYQVPVPALNVEVDCAAWSIRKEQWYDRTLVFQSYLIPQEAVSESVSCPTLPDGQYTVQVTLAGGTGRTSVESPAALRIEGGKAVATLVWSSPYYEFMKVDGTTYNPLGEGGNSTFEIPVTLDEDMAVSAQTVAMSQPHEIEYTLHFDSATLEPAAQ</sequence>
<feature type="signal peptide" evidence="2">
    <location>
        <begin position="1"/>
        <end position="26"/>
    </location>
</feature>
<name>A0A9X8Y8Q2_9FIRM</name>
<organism evidence="3 4">
    <name type="scientific">Harryflintia acetispora</name>
    <dbReference type="NCBI Taxonomy" id="1849041"/>
    <lineage>
        <taxon>Bacteria</taxon>
        <taxon>Bacillati</taxon>
        <taxon>Bacillota</taxon>
        <taxon>Clostridia</taxon>
        <taxon>Eubacteriales</taxon>
        <taxon>Oscillospiraceae</taxon>
        <taxon>Harryflintia</taxon>
    </lineage>
</organism>
<feature type="chain" id="PRO_5040944917" description="Iron transporter" evidence="2">
    <location>
        <begin position="27"/>
        <end position="298"/>
    </location>
</feature>
<feature type="compositionally biased region" description="Low complexity" evidence="1">
    <location>
        <begin position="26"/>
        <end position="55"/>
    </location>
</feature>
<evidence type="ECO:0000256" key="2">
    <source>
        <dbReference type="SAM" id="SignalP"/>
    </source>
</evidence>
<dbReference type="OrthoDB" id="9812528at2"/>
<keyword evidence="4" id="KW-1185">Reference proteome</keyword>
<evidence type="ECO:0000256" key="1">
    <source>
        <dbReference type="SAM" id="MobiDB-lite"/>
    </source>
</evidence>
<dbReference type="EMBL" id="SLUK01000002">
    <property type="protein sequence ID" value="TCL44472.1"/>
    <property type="molecule type" value="Genomic_DNA"/>
</dbReference>
<comment type="caution">
    <text evidence="3">The sequence shown here is derived from an EMBL/GenBank/DDBJ whole genome shotgun (WGS) entry which is preliminary data.</text>
</comment>
<protein>
    <recommendedName>
        <fullName evidence="5">Iron transporter</fullName>
    </recommendedName>
</protein>
<dbReference type="AlphaFoldDB" id="A0A9X8Y8Q2"/>
<feature type="region of interest" description="Disordered" evidence="1">
    <location>
        <begin position="23"/>
        <end position="67"/>
    </location>
</feature>